<reference evidence="7" key="1">
    <citation type="submission" date="2019-07" db="EMBL/GenBank/DDBJ databases">
        <title>Mesorhizobum intechiensis sp. nov. isolated from nodules of Lotus tenuis growing in lowlands of the Flooding Pampa, Argentina.</title>
        <authorList>
            <person name="Estrella M.J."/>
            <person name="Torres Tejerizo G.A."/>
            <person name="Cumpa Velazquez L.M."/>
            <person name="Fontana F."/>
            <person name="Hansen L."/>
            <person name="Pistorio M."/>
            <person name="Sannazzaro A.I."/>
        </authorList>
    </citation>
    <scope>NUCLEOTIDE SEQUENCE</scope>
    <source>
        <strain evidence="7">BD68</strain>
    </source>
</reference>
<comment type="similarity">
    <text evidence="4">Belongs to the glycosyl hydrolase 5 (cellulase A) family.</text>
</comment>
<sequence length="425" mass="46629">MTGWSRRRLLTNALSTALVRAAASLAPLSTPSAFAANGAWRFRRGVNAWPWFALTREFPAPRTDYAWPPFQSQRPVPTPDDLGRLRATGLDFIRLPVDPGPFLAADTATRGKLLDMLDAAVNATLDAGLGIIVNVQANGATHYWNPDRMVSSTAAPEFEAYRALVGELAGRLERFTPDMVALEPVNEPPQSCDSNVWSNVQAALLTAARTSSRTLPLIVTGGCGSMVSGLAALDPAPLAAFEPILFTFHFYEPYLFSHQGAPWMREPVYRALNNVPWPASAGSLDATLASVRARMARDTETSEADKKAAYAETERVLKVYFDAKPDRWFIDKYLGQARAWADAYGIAPERVIMGEFGALRTDARYTAAPNPDRARYIADVRQSAESFGFPWAFWDLFDGMGMMDDTTRALDPAMVDALGLRMPAQ</sequence>
<keyword evidence="3 4" id="KW-0326">Glycosidase</keyword>
<dbReference type="InterPro" id="IPR001547">
    <property type="entry name" value="Glyco_hydro_5"/>
</dbReference>
<evidence type="ECO:0000256" key="1">
    <source>
        <dbReference type="ARBA" id="ARBA00022729"/>
    </source>
</evidence>
<dbReference type="OrthoDB" id="9800955at2"/>
<dbReference type="GO" id="GO:0009251">
    <property type="term" value="P:glucan catabolic process"/>
    <property type="evidence" value="ECO:0007669"/>
    <property type="project" value="TreeGrafter"/>
</dbReference>
<dbReference type="RefSeq" id="WP_143975630.1">
    <property type="nucleotide sequence ID" value="NZ_PNOT02000217.1"/>
</dbReference>
<name>A0A8T9APN1_9HYPH</name>
<feature type="domain" description="Glycoside hydrolase family 5" evidence="6">
    <location>
        <begin position="77"/>
        <end position="396"/>
    </location>
</feature>
<dbReference type="PANTHER" id="PTHR31297:SF17">
    <property type="entry name" value="ENDOGLUCANASE"/>
    <property type="match status" value="1"/>
</dbReference>
<evidence type="ECO:0000256" key="5">
    <source>
        <dbReference type="SAM" id="SignalP"/>
    </source>
</evidence>
<dbReference type="PROSITE" id="PS51318">
    <property type="entry name" value="TAT"/>
    <property type="match status" value="1"/>
</dbReference>
<dbReference type="GO" id="GO:0005576">
    <property type="term" value="C:extracellular region"/>
    <property type="evidence" value="ECO:0007669"/>
    <property type="project" value="TreeGrafter"/>
</dbReference>
<gene>
    <name evidence="7" type="ORF">C1D09_018210</name>
</gene>
<keyword evidence="2 4" id="KW-0378">Hydrolase</keyword>
<evidence type="ECO:0000256" key="4">
    <source>
        <dbReference type="RuleBase" id="RU361153"/>
    </source>
</evidence>
<evidence type="ECO:0000313" key="7">
    <source>
        <dbReference type="EMBL" id="TSE07770.1"/>
    </source>
</evidence>
<protein>
    <submittedName>
        <fullName evidence="7">Glycoside hydrolase family 5 protein</fullName>
    </submittedName>
</protein>
<dbReference type="InterPro" id="IPR017853">
    <property type="entry name" value="GH"/>
</dbReference>
<dbReference type="Proteomes" id="UP000235507">
    <property type="component" value="Unassembled WGS sequence"/>
</dbReference>
<dbReference type="PANTHER" id="PTHR31297">
    <property type="entry name" value="GLUCAN ENDO-1,6-BETA-GLUCOSIDASE B"/>
    <property type="match status" value="1"/>
</dbReference>
<dbReference type="EMBL" id="PNOT02000217">
    <property type="protein sequence ID" value="TSE07770.1"/>
    <property type="molecule type" value="Genomic_DNA"/>
</dbReference>
<dbReference type="GO" id="GO:0009986">
    <property type="term" value="C:cell surface"/>
    <property type="evidence" value="ECO:0007669"/>
    <property type="project" value="TreeGrafter"/>
</dbReference>
<dbReference type="Pfam" id="PF00150">
    <property type="entry name" value="Cellulase"/>
    <property type="match status" value="1"/>
</dbReference>
<evidence type="ECO:0000313" key="8">
    <source>
        <dbReference type="Proteomes" id="UP000235507"/>
    </source>
</evidence>
<keyword evidence="8" id="KW-1185">Reference proteome</keyword>
<feature type="chain" id="PRO_5035927212" evidence="5">
    <location>
        <begin position="36"/>
        <end position="425"/>
    </location>
</feature>
<dbReference type="AlphaFoldDB" id="A0A8T9APN1"/>
<proteinExistence type="inferred from homology"/>
<accession>A0A8T9APN1</accession>
<dbReference type="InterPro" id="IPR050386">
    <property type="entry name" value="Glycosyl_hydrolase_5"/>
</dbReference>
<evidence type="ECO:0000256" key="2">
    <source>
        <dbReference type="ARBA" id="ARBA00022801"/>
    </source>
</evidence>
<dbReference type="SUPFAM" id="SSF51445">
    <property type="entry name" value="(Trans)glycosidases"/>
    <property type="match status" value="1"/>
</dbReference>
<organism evidence="7 8">
    <name type="scientific">Mesorhizobium intechi</name>
    <dbReference type="NCBI Taxonomy" id="537601"/>
    <lineage>
        <taxon>Bacteria</taxon>
        <taxon>Pseudomonadati</taxon>
        <taxon>Pseudomonadota</taxon>
        <taxon>Alphaproteobacteria</taxon>
        <taxon>Hyphomicrobiales</taxon>
        <taxon>Phyllobacteriaceae</taxon>
        <taxon>Mesorhizobium</taxon>
    </lineage>
</organism>
<evidence type="ECO:0000259" key="6">
    <source>
        <dbReference type="Pfam" id="PF00150"/>
    </source>
</evidence>
<comment type="caution">
    <text evidence="7">The sequence shown here is derived from an EMBL/GenBank/DDBJ whole genome shotgun (WGS) entry which is preliminary data.</text>
</comment>
<dbReference type="GO" id="GO:0008422">
    <property type="term" value="F:beta-glucosidase activity"/>
    <property type="evidence" value="ECO:0007669"/>
    <property type="project" value="TreeGrafter"/>
</dbReference>
<evidence type="ECO:0000256" key="3">
    <source>
        <dbReference type="ARBA" id="ARBA00023295"/>
    </source>
</evidence>
<feature type="signal peptide" evidence="5">
    <location>
        <begin position="1"/>
        <end position="35"/>
    </location>
</feature>
<dbReference type="InterPro" id="IPR006311">
    <property type="entry name" value="TAT_signal"/>
</dbReference>
<keyword evidence="1 5" id="KW-0732">Signal</keyword>
<dbReference type="Gene3D" id="3.20.20.80">
    <property type="entry name" value="Glycosidases"/>
    <property type="match status" value="1"/>
</dbReference>